<comment type="caution">
    <text evidence="2">The sequence shown here is derived from an EMBL/GenBank/DDBJ whole genome shotgun (WGS) entry which is preliminary data.</text>
</comment>
<keyword evidence="3" id="KW-1185">Reference proteome</keyword>
<dbReference type="Pfam" id="PF03450">
    <property type="entry name" value="CO_deh_flav_C"/>
    <property type="match status" value="1"/>
</dbReference>
<dbReference type="Pfam" id="PF00941">
    <property type="entry name" value="FAD_binding_5"/>
    <property type="match status" value="1"/>
</dbReference>
<feature type="domain" description="FAD-binding PCMH-type" evidence="1">
    <location>
        <begin position="1"/>
        <end position="221"/>
    </location>
</feature>
<evidence type="ECO:0000259" key="1">
    <source>
        <dbReference type="PROSITE" id="PS51387"/>
    </source>
</evidence>
<proteinExistence type="predicted"/>
<reference evidence="2 3" key="1">
    <citation type="submission" date="2022-02" db="EMBL/GenBank/DDBJ databases">
        <title>Uncovering new skin microbiome diversity through culturing and metagenomics.</title>
        <authorList>
            <person name="Conlan S."/>
            <person name="Deming C."/>
            <person name="Nisc Comparative Sequencing Program N."/>
            <person name="Segre J.A."/>
        </authorList>
    </citation>
    <scope>NUCLEOTIDE SEQUENCE [LARGE SCALE GENOMIC DNA]</scope>
    <source>
        <strain evidence="2 3">ACRQZ</strain>
    </source>
</reference>
<dbReference type="InterPro" id="IPR002346">
    <property type="entry name" value="Mopterin_DH_FAD-bd"/>
</dbReference>
<evidence type="ECO:0000313" key="3">
    <source>
        <dbReference type="Proteomes" id="UP001521931"/>
    </source>
</evidence>
<dbReference type="PANTHER" id="PTHR42659">
    <property type="entry name" value="XANTHINE DEHYDROGENASE SUBUNIT C-RELATED"/>
    <property type="match status" value="1"/>
</dbReference>
<dbReference type="InterPro" id="IPR051312">
    <property type="entry name" value="Diverse_Substr_Oxidored"/>
</dbReference>
<organism evidence="2 3">
    <name type="scientific">Arsenicicoccus bolidensis</name>
    <dbReference type="NCBI Taxonomy" id="229480"/>
    <lineage>
        <taxon>Bacteria</taxon>
        <taxon>Bacillati</taxon>
        <taxon>Actinomycetota</taxon>
        <taxon>Actinomycetes</taxon>
        <taxon>Micrococcales</taxon>
        <taxon>Intrasporangiaceae</taxon>
        <taxon>Arsenicicoccus</taxon>
    </lineage>
</organism>
<dbReference type="SMART" id="SM01092">
    <property type="entry name" value="CO_deh_flav_C"/>
    <property type="match status" value="1"/>
</dbReference>
<gene>
    <name evidence="2" type="ORF">MHL29_17965</name>
</gene>
<protein>
    <submittedName>
        <fullName evidence="2">Xanthine dehydrogenase family protein subunit M</fullName>
    </submittedName>
</protein>
<evidence type="ECO:0000313" key="2">
    <source>
        <dbReference type="EMBL" id="MCG7323758.1"/>
    </source>
</evidence>
<accession>A0ABS9Q9H0</accession>
<dbReference type="PANTHER" id="PTHR42659:SF1">
    <property type="entry name" value="OXIDOREDUCTASE"/>
    <property type="match status" value="1"/>
</dbReference>
<sequence length="331" mass="35580">MEYARPTSVDEAVRLVSADPDASYLAGGSNLLDHLKLGLVTPDRLVDVGDLGLDEISETPGGGLRVGAGVRNSDLAAHPWVRRHQPVLSRALLAGASGQIRNQATMAGNLLQRTRCVYFQDLSTPCNKREPGSGCSADDDRAYTRYNGVLGTSEHCRAVHPGDMSVALAALDAVVVVQGPDGERRESLDDLYRLPGDAPEQDTTLRHGDLITAVELPAPVEGSSQAYHKARDRASYAFALVSVAAVLRLREGRVDHVRVAWGGVAHRPWRARILEERLTGQTLTEDTVRAACAAELADAHAHAGNEYKPAMVTGATAMVLSRLRDEQEARS</sequence>
<dbReference type="Proteomes" id="UP001521931">
    <property type="component" value="Unassembled WGS sequence"/>
</dbReference>
<dbReference type="PROSITE" id="PS51387">
    <property type="entry name" value="FAD_PCMH"/>
    <property type="match status" value="1"/>
</dbReference>
<dbReference type="InterPro" id="IPR016166">
    <property type="entry name" value="FAD-bd_PCMH"/>
</dbReference>
<dbReference type="InterPro" id="IPR005107">
    <property type="entry name" value="CO_DH_flav_C"/>
</dbReference>
<dbReference type="EMBL" id="JAKRCV010000107">
    <property type="protein sequence ID" value="MCG7323758.1"/>
    <property type="molecule type" value="Genomic_DNA"/>
</dbReference>
<name>A0ABS9Q9H0_9MICO</name>